<keyword evidence="4 6" id="KW-0067">ATP-binding</keyword>
<evidence type="ECO:0000256" key="5">
    <source>
        <dbReference type="ARBA" id="ARBA00034923"/>
    </source>
</evidence>
<evidence type="ECO:0000256" key="6">
    <source>
        <dbReference type="PROSITE-ProRule" id="PRU00560"/>
    </source>
</evidence>
<dbReference type="EMBL" id="SEZK01000052">
    <property type="protein sequence ID" value="RYU47871.1"/>
    <property type="molecule type" value="Genomic_DNA"/>
</dbReference>
<feature type="binding site" evidence="6">
    <location>
        <begin position="25"/>
        <end position="32"/>
    </location>
    <ligand>
        <name>ATP</name>
        <dbReference type="ChEBI" id="CHEBI:30616"/>
    </ligand>
</feature>
<keyword evidence="2 6" id="KW-0378">Hydrolase</keyword>
<dbReference type="GO" id="GO:0000725">
    <property type="term" value="P:recombinational repair"/>
    <property type="evidence" value="ECO:0007669"/>
    <property type="project" value="TreeGrafter"/>
</dbReference>
<comment type="caution">
    <text evidence="8">The sequence shown here is derived from an EMBL/GenBank/DDBJ whole genome shotgun (WGS) entry which is preliminary data.</text>
</comment>
<dbReference type="SUPFAM" id="SSF52540">
    <property type="entry name" value="P-loop containing nucleoside triphosphate hydrolases"/>
    <property type="match status" value="1"/>
</dbReference>
<protein>
    <recommendedName>
        <fullName evidence="5">DNA 3'-5' helicase II</fullName>
    </recommendedName>
</protein>
<dbReference type="InterPro" id="IPR000212">
    <property type="entry name" value="DNA_helicase_UvrD/REP"/>
</dbReference>
<evidence type="ECO:0000313" key="8">
    <source>
        <dbReference type="EMBL" id="RYU47871.1"/>
    </source>
</evidence>
<evidence type="ECO:0000313" key="10">
    <source>
        <dbReference type="Proteomes" id="UP000294063"/>
    </source>
</evidence>
<dbReference type="PROSITE" id="PS51198">
    <property type="entry name" value="UVRD_HELICASE_ATP_BIND"/>
    <property type="match status" value="1"/>
</dbReference>
<dbReference type="GO" id="GO:0043138">
    <property type="term" value="F:3'-5' DNA helicase activity"/>
    <property type="evidence" value="ECO:0007669"/>
    <property type="project" value="TreeGrafter"/>
</dbReference>
<gene>
    <name evidence="9" type="ORF">ERW53_19265</name>
    <name evidence="8" type="ORF">ERW57_17890</name>
</gene>
<sequence>MDRQITPQERIQECIADKKSFVLQGGAGCGKTETLKETLNILAKSYPKKRIACITHTNLAANEIIDRVGEGYNISTIHSFLGKLIKNYTKAIHDVIHELFIVSSLRVETEDSSGLVGNELKKLNHENYKKAYKKYAKRKYIVKGETSPKELVKRDYDKVADESNQDLNQKIAELNTEIRQIIDSKDHKYIKYNDSRFDRFNDLSFGHDSLLKIATLLFKRYPKLGRILCDKYDFILIDEYQDTHEDVVEVFLKHLPKNRNTTVGLFGDAMQSIYSDGVGDVRTYITSGDLVEIPKEDNFRCSEQVIDFINALRDDALKQEPAFKTKEDGTKETLKDRQGEVRLLYAIWNSNKPHSRSSPEEKQAYLDFVDKLIDLADGEDSHHKKLMLTNKSIASKVGFASLYQLFADRYTEVKDEIEKVLTSIQALDLAELCDAYSGSEKRYNFILSELKKSGFVLSNLKAKEKIVAAFDRITMGKLSIAKTLEVAFEENIIAESDSYLAYVERKDSFLAGLKSDMGYQELKALFNSGSNTLVKMTKESPELTEEAFNEFISNLKRERFYEELFSESIPFGEIVRYCKYLNEKCDYVTMHKTKGSGIENVLVVLDEYFWNQYKFQFSQDRTKPSNVFSASSMKLFYVACSRTIKNLTVVKVVTNDEEKYLLETFPGFEKVVID</sequence>
<dbReference type="InterPro" id="IPR014016">
    <property type="entry name" value="UvrD-like_ATP-bd"/>
</dbReference>
<proteinExistence type="predicted"/>
<keyword evidence="3 6" id="KW-0347">Helicase</keyword>
<evidence type="ECO:0000256" key="3">
    <source>
        <dbReference type="ARBA" id="ARBA00022806"/>
    </source>
</evidence>
<keyword evidence="11" id="KW-1185">Reference proteome</keyword>
<keyword evidence="1 6" id="KW-0547">Nucleotide-binding</keyword>
<organism evidence="8 10">
    <name type="scientific">Aliivibrio finisterrensis</name>
    <dbReference type="NCBI Taxonomy" id="511998"/>
    <lineage>
        <taxon>Bacteria</taxon>
        <taxon>Pseudomonadati</taxon>
        <taxon>Pseudomonadota</taxon>
        <taxon>Gammaproteobacteria</taxon>
        <taxon>Vibrionales</taxon>
        <taxon>Vibrionaceae</taxon>
        <taxon>Aliivibrio</taxon>
    </lineage>
</organism>
<evidence type="ECO:0000313" key="11">
    <source>
        <dbReference type="Proteomes" id="UP000294166"/>
    </source>
</evidence>
<evidence type="ECO:0000256" key="2">
    <source>
        <dbReference type="ARBA" id="ARBA00022801"/>
    </source>
</evidence>
<evidence type="ECO:0000313" key="9">
    <source>
        <dbReference type="EMBL" id="RYU60241.1"/>
    </source>
</evidence>
<evidence type="ECO:0000256" key="1">
    <source>
        <dbReference type="ARBA" id="ARBA00022741"/>
    </source>
</evidence>
<feature type="domain" description="UvrD-like helicase ATP-binding" evidence="7">
    <location>
        <begin position="4"/>
        <end position="315"/>
    </location>
</feature>
<evidence type="ECO:0000256" key="4">
    <source>
        <dbReference type="ARBA" id="ARBA00022840"/>
    </source>
</evidence>
<reference evidence="10 11" key="1">
    <citation type="submission" date="2019-02" db="EMBL/GenBank/DDBJ databases">
        <title>Genome sequences of Aliivibrio finisterrensis strains from farmed Atlantic salmon.</title>
        <authorList>
            <person name="Bowman J.P."/>
        </authorList>
    </citation>
    <scope>NUCLEOTIDE SEQUENCE [LARGE SCALE GENOMIC DNA]</scope>
    <source>
        <strain evidence="9 11">A21</strain>
        <strain evidence="8 10">A46</strain>
    </source>
</reference>
<accession>A0A4Q5KPQ2</accession>
<dbReference type="PANTHER" id="PTHR11070:SF2">
    <property type="entry name" value="ATP-DEPENDENT DNA HELICASE SRS2"/>
    <property type="match status" value="1"/>
</dbReference>
<dbReference type="EMBL" id="SEZN01000054">
    <property type="protein sequence ID" value="RYU60241.1"/>
    <property type="molecule type" value="Genomic_DNA"/>
</dbReference>
<dbReference type="Pfam" id="PF00580">
    <property type="entry name" value="UvrD-helicase"/>
    <property type="match status" value="1"/>
</dbReference>
<dbReference type="GO" id="GO:0003677">
    <property type="term" value="F:DNA binding"/>
    <property type="evidence" value="ECO:0007669"/>
    <property type="project" value="InterPro"/>
</dbReference>
<name>A0A4Q5KPQ2_9GAMM</name>
<dbReference type="Proteomes" id="UP000294166">
    <property type="component" value="Unassembled WGS sequence"/>
</dbReference>
<evidence type="ECO:0000259" key="7">
    <source>
        <dbReference type="PROSITE" id="PS51198"/>
    </source>
</evidence>
<dbReference type="PANTHER" id="PTHR11070">
    <property type="entry name" value="UVRD / RECB / PCRA DNA HELICASE FAMILY MEMBER"/>
    <property type="match status" value="1"/>
</dbReference>
<dbReference type="RefSeq" id="WP_130066675.1">
    <property type="nucleotide sequence ID" value="NZ_SEZK01000052.1"/>
</dbReference>
<dbReference type="Gene3D" id="3.40.50.300">
    <property type="entry name" value="P-loop containing nucleotide triphosphate hydrolases"/>
    <property type="match status" value="2"/>
</dbReference>
<dbReference type="Proteomes" id="UP000294063">
    <property type="component" value="Unassembled WGS sequence"/>
</dbReference>
<dbReference type="AlphaFoldDB" id="A0A4Q5KPQ2"/>
<dbReference type="GO" id="GO:0016787">
    <property type="term" value="F:hydrolase activity"/>
    <property type="evidence" value="ECO:0007669"/>
    <property type="project" value="UniProtKB-UniRule"/>
</dbReference>
<dbReference type="InterPro" id="IPR027417">
    <property type="entry name" value="P-loop_NTPase"/>
</dbReference>
<dbReference type="GO" id="GO:0005524">
    <property type="term" value="F:ATP binding"/>
    <property type="evidence" value="ECO:0007669"/>
    <property type="project" value="UniProtKB-UniRule"/>
</dbReference>